<comment type="similarity">
    <text evidence="1">Belongs to the AfsR/DnrI/RedD regulatory family.</text>
</comment>
<dbReference type="InterPro" id="IPR011990">
    <property type="entry name" value="TPR-like_helical_dom_sf"/>
</dbReference>
<dbReference type="Pfam" id="PF03704">
    <property type="entry name" value="BTAD"/>
    <property type="match status" value="1"/>
</dbReference>
<dbReference type="Gene3D" id="1.25.40.10">
    <property type="entry name" value="Tetratricopeptide repeat domain"/>
    <property type="match status" value="2"/>
</dbReference>
<organism evidence="5 6">
    <name type="scientific">Phycicoccus flavus</name>
    <dbReference type="NCBI Taxonomy" id="2502783"/>
    <lineage>
        <taxon>Bacteria</taxon>
        <taxon>Bacillati</taxon>
        <taxon>Actinomycetota</taxon>
        <taxon>Actinomycetes</taxon>
        <taxon>Micrococcales</taxon>
        <taxon>Intrasporangiaceae</taxon>
        <taxon>Phycicoccus</taxon>
    </lineage>
</organism>
<evidence type="ECO:0000256" key="1">
    <source>
        <dbReference type="ARBA" id="ARBA00005820"/>
    </source>
</evidence>
<dbReference type="Gene3D" id="3.40.50.300">
    <property type="entry name" value="P-loop containing nucleotide triphosphate hydrolases"/>
    <property type="match status" value="1"/>
</dbReference>
<dbReference type="Gene3D" id="1.10.10.10">
    <property type="entry name" value="Winged helix-like DNA-binding domain superfamily/Winged helix DNA-binding domain"/>
    <property type="match status" value="1"/>
</dbReference>
<evidence type="ECO:0000313" key="6">
    <source>
        <dbReference type="Proteomes" id="UP000287866"/>
    </source>
</evidence>
<name>A0A8T6R7T0_9MICO</name>
<dbReference type="AlphaFoldDB" id="A0A8T6R7T0"/>
<dbReference type="Proteomes" id="UP000287866">
    <property type="component" value="Unassembled WGS sequence"/>
</dbReference>
<dbReference type="SUPFAM" id="SSF48452">
    <property type="entry name" value="TPR-like"/>
    <property type="match status" value="2"/>
</dbReference>
<evidence type="ECO:0000259" key="4">
    <source>
        <dbReference type="PROSITE" id="PS51755"/>
    </source>
</evidence>
<reference evidence="5" key="1">
    <citation type="submission" date="2020-03" db="EMBL/GenBank/DDBJ databases">
        <title>Phycicoccus flavus sp. nov., a novel endophytic actinobacterium isolated from branch of Kandelia candel.</title>
        <authorList>
            <person name="Tuo L."/>
        </authorList>
    </citation>
    <scope>NUCLEOTIDE SEQUENCE</scope>
    <source>
        <strain evidence="5">CMS6Z-2</strain>
    </source>
</reference>
<protein>
    <submittedName>
        <fullName evidence="5">AfsR/SARP family transcriptional regulator</fullName>
    </submittedName>
</protein>
<dbReference type="InterPro" id="IPR016032">
    <property type="entry name" value="Sig_transdc_resp-reg_C-effctor"/>
</dbReference>
<comment type="caution">
    <text evidence="5">The sequence shown here is derived from an EMBL/GenBank/DDBJ whole genome shotgun (WGS) entry which is preliminary data.</text>
</comment>
<proteinExistence type="inferred from homology"/>
<dbReference type="CDD" id="cd15831">
    <property type="entry name" value="BTAD"/>
    <property type="match status" value="1"/>
</dbReference>
<evidence type="ECO:0000313" key="5">
    <source>
        <dbReference type="EMBL" id="NHA69480.1"/>
    </source>
</evidence>
<dbReference type="SMART" id="SM00862">
    <property type="entry name" value="Trans_reg_C"/>
    <property type="match status" value="1"/>
</dbReference>
<dbReference type="SMART" id="SM00028">
    <property type="entry name" value="TPR"/>
    <property type="match status" value="3"/>
</dbReference>
<dbReference type="PANTHER" id="PTHR47691">
    <property type="entry name" value="REGULATOR-RELATED"/>
    <property type="match status" value="1"/>
</dbReference>
<dbReference type="PROSITE" id="PS51755">
    <property type="entry name" value="OMPR_PHOB"/>
    <property type="match status" value="1"/>
</dbReference>
<feature type="domain" description="OmpR/PhoB-type" evidence="4">
    <location>
        <begin position="1"/>
        <end position="96"/>
    </location>
</feature>
<dbReference type="RefSeq" id="WP_164896220.1">
    <property type="nucleotide sequence ID" value="NZ_SAYU02000061.1"/>
</dbReference>
<dbReference type="PANTHER" id="PTHR47691:SF3">
    <property type="entry name" value="HTH-TYPE TRANSCRIPTIONAL REGULATOR RV0890C-RELATED"/>
    <property type="match status" value="1"/>
</dbReference>
<dbReference type="GO" id="GO:0006355">
    <property type="term" value="P:regulation of DNA-templated transcription"/>
    <property type="evidence" value="ECO:0007669"/>
    <property type="project" value="InterPro"/>
</dbReference>
<dbReference type="SUPFAM" id="SSF46894">
    <property type="entry name" value="C-terminal effector domain of the bipartite response regulators"/>
    <property type="match status" value="1"/>
</dbReference>
<keyword evidence="6" id="KW-1185">Reference proteome</keyword>
<dbReference type="InterPro" id="IPR036388">
    <property type="entry name" value="WH-like_DNA-bd_sf"/>
</dbReference>
<feature type="DNA-binding region" description="OmpR/PhoB-type" evidence="3">
    <location>
        <begin position="1"/>
        <end position="96"/>
    </location>
</feature>
<dbReference type="CDD" id="cd00383">
    <property type="entry name" value="trans_reg_C"/>
    <property type="match status" value="1"/>
</dbReference>
<dbReference type="InterPro" id="IPR003593">
    <property type="entry name" value="AAA+_ATPase"/>
</dbReference>
<dbReference type="GO" id="GO:0000160">
    <property type="term" value="P:phosphorelay signal transduction system"/>
    <property type="evidence" value="ECO:0007669"/>
    <property type="project" value="InterPro"/>
</dbReference>
<dbReference type="SUPFAM" id="SSF52540">
    <property type="entry name" value="P-loop containing nucleoside triphosphate hydrolases"/>
    <property type="match status" value="1"/>
</dbReference>
<dbReference type="InterPro" id="IPR001867">
    <property type="entry name" value="OmpR/PhoB-type_DNA-bd"/>
</dbReference>
<accession>A0A8T6R7T0</accession>
<dbReference type="GO" id="GO:0043531">
    <property type="term" value="F:ADP binding"/>
    <property type="evidence" value="ECO:0007669"/>
    <property type="project" value="InterPro"/>
</dbReference>
<dbReference type="InterPro" id="IPR027417">
    <property type="entry name" value="P-loop_NTPase"/>
</dbReference>
<evidence type="ECO:0000256" key="2">
    <source>
        <dbReference type="ARBA" id="ARBA00023125"/>
    </source>
</evidence>
<dbReference type="GO" id="GO:0003677">
    <property type="term" value="F:DNA binding"/>
    <property type="evidence" value="ECO:0007669"/>
    <property type="project" value="UniProtKB-UniRule"/>
</dbReference>
<sequence length="995" mass="105867">MDGPTTFRILGPLDIRRADGEAISVSGAKERALLTRLLLEPGRAVSDERLLRDVWPEADDATSLRESLQVRISRLRRQLAGAARITRAGAGYRLDADPEQVDATRFERLIGESADAAPSEAVRLLEQALALWSSPPLAELSENGGDGHRERLMRLEREARTRLGHSLSAAGRPARAVPELAALAAEHPLDEAVATSLVTALHADGRSAEAVDVHRATVERMADEGLDPTPGFRALVTDVLRHDVTTHPRTFPRLGPDTEQDLGRPSFIGRRRELDDVVDALVAGATPLVTLWGPGGVGKTRLALEAARRTVGAFDEPPIVVDASRLESADQLSASVARAAGIVEQAAGPPDLTAAFRGRSVLVVLDNMEHLLDATDVVGSLVAAGGGIRVLATSRAVLGLGVERVQRVMPFPLQVGAVGDVDARTFLVRRAEAMGARLSAEPATEGDPLTQIAHRLDGLPLALELAAARLRTLSPSTLNQQLSSTLGVLGSLRDLPGRQRTLHATLQWSAELLDDDARDLLGCFGGFAAPARLGAVTAVSGTPDVLGPLTQLVDHALVHHVPTADDEGAYATLETVTEWATSQLRTTDRLAEVQARHADHFLDHAHEVTADLLTGEQVAATARLTEQEPDILRALVHARDHGDPERLRRAVLGLWRWWFGIGANRTAVEWLEQAAALDDGDPDQVRVLSLLGLSHASLGQREQALAACEACEEVVGRTGLDPASVPEVDGARWTHRLESGDPAGAVDAALTAAHTYRTTGRQVLASEMLVRAGVAAAGAGDLDLAERLHQQALPALRAQGPRWELAGAHNNVAHLALARGDAKAALTQVRTALELFGRLPMARDDWIAYETLMSIRRVLGQVEEARHAATEAMRRSARAGDRAALTRVRLELAGLEVDAGAPAAAAEQLLDATQDELAPQSRWQLLATAAMVLLAAGDGGGAAIAAELAADEEPDPTLVNGHELRGALDRARRADGEAVSFHALVGHLESVRAAR</sequence>
<dbReference type="InterPro" id="IPR005158">
    <property type="entry name" value="BTAD"/>
</dbReference>
<gene>
    <name evidence="5" type="ORF">EPD83_015665</name>
</gene>
<evidence type="ECO:0000256" key="3">
    <source>
        <dbReference type="PROSITE-ProRule" id="PRU01091"/>
    </source>
</evidence>
<dbReference type="InterPro" id="IPR019734">
    <property type="entry name" value="TPR_rpt"/>
</dbReference>
<dbReference type="Pfam" id="PF00486">
    <property type="entry name" value="Trans_reg_C"/>
    <property type="match status" value="1"/>
</dbReference>
<dbReference type="SMART" id="SM00382">
    <property type="entry name" value="AAA"/>
    <property type="match status" value="1"/>
</dbReference>
<dbReference type="EMBL" id="SAYU02000061">
    <property type="protein sequence ID" value="NHA69480.1"/>
    <property type="molecule type" value="Genomic_DNA"/>
</dbReference>
<dbReference type="PRINTS" id="PR00364">
    <property type="entry name" value="DISEASERSIST"/>
</dbReference>
<dbReference type="SMART" id="SM01043">
    <property type="entry name" value="BTAD"/>
    <property type="match status" value="1"/>
</dbReference>
<keyword evidence="2 3" id="KW-0238">DNA-binding</keyword>